<evidence type="ECO:0000313" key="4">
    <source>
        <dbReference type="EMBL" id="CAI5448329.1"/>
    </source>
</evidence>
<keyword evidence="5" id="KW-1185">Reference proteome</keyword>
<dbReference type="Proteomes" id="UP001152747">
    <property type="component" value="Unassembled WGS sequence"/>
</dbReference>
<keyword evidence="1" id="KW-0378">Hydrolase</keyword>
<dbReference type="OrthoDB" id="5793670at2759"/>
<evidence type="ECO:0000313" key="5">
    <source>
        <dbReference type="Proteomes" id="UP001152747"/>
    </source>
</evidence>
<dbReference type="AlphaFoldDB" id="A0A9P1N3B1"/>
<dbReference type="InterPro" id="IPR006186">
    <property type="entry name" value="Ser/Thr-sp_prot-phosphatase"/>
</dbReference>
<dbReference type="GO" id="GO:0004722">
    <property type="term" value="F:protein serine/threonine phosphatase activity"/>
    <property type="evidence" value="ECO:0007669"/>
    <property type="project" value="UniProtKB-EC"/>
</dbReference>
<accession>A0A9P1N3B1</accession>
<comment type="caution">
    <text evidence="4">The sequence shown here is derived from an EMBL/GenBank/DDBJ whole genome shotgun (WGS) entry which is preliminary data.</text>
</comment>
<dbReference type="Gene3D" id="3.60.21.10">
    <property type="match status" value="1"/>
</dbReference>
<feature type="region of interest" description="Disordered" evidence="2">
    <location>
        <begin position="428"/>
        <end position="454"/>
    </location>
</feature>
<proteinExistence type="inferred from homology"/>
<dbReference type="PRINTS" id="PR00114">
    <property type="entry name" value="STPHPHTASE"/>
</dbReference>
<dbReference type="InterPro" id="IPR004843">
    <property type="entry name" value="Calcineurin-like_PHP"/>
</dbReference>
<dbReference type="CDD" id="cd00144">
    <property type="entry name" value="MPP_PPP_family"/>
    <property type="match status" value="1"/>
</dbReference>
<protein>
    <recommendedName>
        <fullName evidence="1">Serine/threonine-protein phosphatase</fullName>
        <ecNumber evidence="1">3.1.3.16</ecNumber>
    </recommendedName>
</protein>
<dbReference type="PANTHER" id="PTHR11668">
    <property type="entry name" value="SERINE/THREONINE PROTEIN PHOSPHATASE"/>
    <property type="match status" value="1"/>
</dbReference>
<dbReference type="EMBL" id="CANHGI010000004">
    <property type="protein sequence ID" value="CAI5448329.1"/>
    <property type="molecule type" value="Genomic_DNA"/>
</dbReference>
<reference evidence="4" key="1">
    <citation type="submission" date="2022-11" db="EMBL/GenBank/DDBJ databases">
        <authorList>
            <person name="Kikuchi T."/>
        </authorList>
    </citation>
    <scope>NUCLEOTIDE SEQUENCE</scope>
    <source>
        <strain evidence="4">PS1010</strain>
    </source>
</reference>
<dbReference type="SUPFAM" id="SSF56300">
    <property type="entry name" value="Metallo-dependent phosphatases"/>
    <property type="match status" value="1"/>
</dbReference>
<dbReference type="PROSITE" id="PS00125">
    <property type="entry name" value="SER_THR_PHOSPHATASE"/>
    <property type="match status" value="1"/>
</dbReference>
<feature type="domain" description="Serine/threonine specific protein phosphatases" evidence="3">
    <location>
        <begin position="121"/>
        <end position="126"/>
    </location>
</feature>
<dbReference type="Pfam" id="PF00149">
    <property type="entry name" value="Metallophos"/>
    <property type="match status" value="1"/>
</dbReference>
<dbReference type="InterPro" id="IPR050341">
    <property type="entry name" value="PP1_catalytic_subunit"/>
</dbReference>
<dbReference type="InterPro" id="IPR029052">
    <property type="entry name" value="Metallo-depent_PP-like"/>
</dbReference>
<evidence type="ECO:0000256" key="1">
    <source>
        <dbReference type="RuleBase" id="RU004273"/>
    </source>
</evidence>
<evidence type="ECO:0000256" key="2">
    <source>
        <dbReference type="SAM" id="MobiDB-lite"/>
    </source>
</evidence>
<sequence length="454" mass="51628">MFQEEQQSETHELAKQMITRIQLFGSCEGFSDEDLEDILNKVKLIFEPLPAMIEICSPVIVFGDVHGQLSDMLSFIDKIGRPPSYQYLFLGDIVDRGTRSLETIFWIFCMKILYPDKIHVIRGNHEVRRVNALYGFREEMSRKRSVSMWKIVNDVFSEMPICANINRKILCMHGGVNSKIENWASLENLKKPRKFSECEDGLTVDLLWADPNRKSDECKFNTKRGISTYFSKSAVHDICSALSIDLIIRAHEMKIAGHEFQFDNQLLTIFSAPHYSGNNDNSASIAKISRSLKLQIMTLKPKMGLNEMKAEKEGRRKKLNFFDPEDRKHRRLCHAYAGSTDSSSTIPSLRKFLDFNVMHGHDTKYCQTVGDTSGQNSRESSMESIDPLDSVRRASRRAKIPGKAVNLRDDDMSIQSIRQKLGILAAEANKSSAEDSSLMVPTKSATPTPKKKDE</sequence>
<comment type="similarity">
    <text evidence="1">Belongs to the PPP phosphatase family.</text>
</comment>
<dbReference type="GO" id="GO:0005634">
    <property type="term" value="C:nucleus"/>
    <property type="evidence" value="ECO:0007669"/>
    <property type="project" value="TreeGrafter"/>
</dbReference>
<dbReference type="SMART" id="SM00156">
    <property type="entry name" value="PP2Ac"/>
    <property type="match status" value="1"/>
</dbReference>
<organism evidence="4 5">
    <name type="scientific">Caenorhabditis angaria</name>
    <dbReference type="NCBI Taxonomy" id="860376"/>
    <lineage>
        <taxon>Eukaryota</taxon>
        <taxon>Metazoa</taxon>
        <taxon>Ecdysozoa</taxon>
        <taxon>Nematoda</taxon>
        <taxon>Chromadorea</taxon>
        <taxon>Rhabditida</taxon>
        <taxon>Rhabditina</taxon>
        <taxon>Rhabditomorpha</taxon>
        <taxon>Rhabditoidea</taxon>
        <taxon>Rhabditidae</taxon>
        <taxon>Peloderinae</taxon>
        <taxon>Caenorhabditis</taxon>
    </lineage>
</organism>
<evidence type="ECO:0000259" key="3">
    <source>
        <dbReference type="PROSITE" id="PS00125"/>
    </source>
</evidence>
<dbReference type="EC" id="3.1.3.16" evidence="1"/>
<comment type="catalytic activity">
    <reaction evidence="1">
        <text>O-phospho-L-threonyl-[protein] + H2O = L-threonyl-[protein] + phosphate</text>
        <dbReference type="Rhea" id="RHEA:47004"/>
        <dbReference type="Rhea" id="RHEA-COMP:11060"/>
        <dbReference type="Rhea" id="RHEA-COMP:11605"/>
        <dbReference type="ChEBI" id="CHEBI:15377"/>
        <dbReference type="ChEBI" id="CHEBI:30013"/>
        <dbReference type="ChEBI" id="CHEBI:43474"/>
        <dbReference type="ChEBI" id="CHEBI:61977"/>
        <dbReference type="EC" id="3.1.3.16"/>
    </reaction>
</comment>
<dbReference type="GO" id="GO:0005737">
    <property type="term" value="C:cytoplasm"/>
    <property type="evidence" value="ECO:0007669"/>
    <property type="project" value="TreeGrafter"/>
</dbReference>
<gene>
    <name evidence="4" type="ORF">CAMP_LOCUS10966</name>
</gene>
<name>A0A9P1N3B1_9PELO</name>
<dbReference type="PANTHER" id="PTHR11668:SF285">
    <property type="entry name" value="SERINE_THREONINE-PROTEIN PHOSPHATASE-RELATED"/>
    <property type="match status" value="1"/>
</dbReference>